<accession>A0ABU2RXK8</accession>
<sequence>MTTPDGGPRAELTTAYERDQYAHADDRAVGVLVGVTVSGLAAVAGPPPEHRSEVIVIDCSGSMARPSLHKIAVARRAAAAAVAALPEGVHFALVKGTGTAQVVYPWHEPRGTVPVTARTREEAIRTALGLTAHGGTRIDAWLDTAHDLLATRQDAAFRHALLLTDGRNRPGAEAELSRVLHACAGQFRGDALGIGDLWDAEELTRITGRLNGLAHGVARPGADGGAPPLREQVTELFEGFVHASAARKLRELTICVRPEPWLSFGGFRQLTPVDLDLTARARDRGGDIAIPTGAWADETRWYRLRLHADATDPRFAAARRAAAHVATVGLAADGLALPPALDIAVRWTDEDPPLTNPGGAAEHFARQAEMNEAARRGARAVEEGDTAAAERHFGRAVRIAHENGNEVRLAQLRDLVLIDAPDTGRVRLRPDLSRGDLQTEVARSSHVRNPAPGVAADSAAQSGGLARRCPVCGAPVPPGRFCNACGTAWEGGA</sequence>
<dbReference type="Gene3D" id="3.40.50.410">
    <property type="entry name" value="von Willebrand factor, type A domain"/>
    <property type="match status" value="1"/>
</dbReference>
<evidence type="ECO:0000313" key="2">
    <source>
        <dbReference type="EMBL" id="MDT0441477.1"/>
    </source>
</evidence>
<dbReference type="Gene3D" id="2.60.40.3670">
    <property type="match status" value="1"/>
</dbReference>
<dbReference type="InterPro" id="IPR036465">
    <property type="entry name" value="vWFA_dom_sf"/>
</dbReference>
<dbReference type="CDD" id="cd00198">
    <property type="entry name" value="vWFA"/>
    <property type="match status" value="1"/>
</dbReference>
<reference evidence="3" key="1">
    <citation type="submission" date="2023-07" db="EMBL/GenBank/DDBJ databases">
        <title>30 novel species of actinomycetes from the DSMZ collection.</title>
        <authorList>
            <person name="Nouioui I."/>
        </authorList>
    </citation>
    <scope>NUCLEOTIDE SEQUENCE [LARGE SCALE GENOMIC DNA]</scope>
    <source>
        <strain evidence="3">DSM 41886</strain>
    </source>
</reference>
<evidence type="ECO:0000313" key="3">
    <source>
        <dbReference type="Proteomes" id="UP001183615"/>
    </source>
</evidence>
<evidence type="ECO:0000259" key="1">
    <source>
        <dbReference type="PROSITE" id="PS50234"/>
    </source>
</evidence>
<keyword evidence="3" id="KW-1185">Reference proteome</keyword>
<dbReference type="EMBL" id="JAVREV010000001">
    <property type="protein sequence ID" value="MDT0441477.1"/>
    <property type="molecule type" value="Genomic_DNA"/>
</dbReference>
<organism evidence="2 3">
    <name type="scientific">Streptomyces johnsoniae</name>
    <dbReference type="NCBI Taxonomy" id="3075532"/>
    <lineage>
        <taxon>Bacteria</taxon>
        <taxon>Bacillati</taxon>
        <taxon>Actinomycetota</taxon>
        <taxon>Actinomycetes</taxon>
        <taxon>Kitasatosporales</taxon>
        <taxon>Streptomycetaceae</taxon>
        <taxon>Streptomyces</taxon>
    </lineage>
</organism>
<comment type="caution">
    <text evidence="2">The sequence shown here is derived from an EMBL/GenBank/DDBJ whole genome shotgun (WGS) entry which is preliminary data.</text>
</comment>
<gene>
    <name evidence="2" type="ORF">RM779_02515</name>
</gene>
<dbReference type="PROSITE" id="PS50234">
    <property type="entry name" value="VWFA"/>
    <property type="match status" value="1"/>
</dbReference>
<dbReference type="RefSeq" id="WP_311615282.1">
    <property type="nucleotide sequence ID" value="NZ_JAVREV010000001.1"/>
</dbReference>
<dbReference type="Pfam" id="PF13768">
    <property type="entry name" value="VWA_3"/>
    <property type="match status" value="1"/>
</dbReference>
<feature type="domain" description="VWFA" evidence="1">
    <location>
        <begin position="52"/>
        <end position="236"/>
    </location>
</feature>
<dbReference type="Gene3D" id="1.20.120.1690">
    <property type="match status" value="1"/>
</dbReference>
<dbReference type="SMART" id="SM00327">
    <property type="entry name" value="VWA"/>
    <property type="match status" value="1"/>
</dbReference>
<proteinExistence type="predicted"/>
<dbReference type="SUPFAM" id="SSF53300">
    <property type="entry name" value="vWA-like"/>
    <property type="match status" value="1"/>
</dbReference>
<dbReference type="InterPro" id="IPR002035">
    <property type="entry name" value="VWF_A"/>
</dbReference>
<name>A0ABU2RXK8_9ACTN</name>
<dbReference type="Proteomes" id="UP001183615">
    <property type="component" value="Unassembled WGS sequence"/>
</dbReference>
<protein>
    <submittedName>
        <fullName evidence="2">VWA domain-containing protein</fullName>
    </submittedName>
</protein>